<dbReference type="InterPro" id="IPR050126">
    <property type="entry name" value="Ap4A_hydrolase"/>
</dbReference>
<dbReference type="Gene3D" id="3.60.21.10">
    <property type="match status" value="1"/>
</dbReference>
<protein>
    <recommendedName>
        <fullName evidence="1">Phosphoesterase</fullName>
        <ecNumber evidence="1">3.1.4.-</ecNumber>
    </recommendedName>
</protein>
<dbReference type="GO" id="GO:0005737">
    <property type="term" value="C:cytoplasm"/>
    <property type="evidence" value="ECO:0007669"/>
    <property type="project" value="TreeGrafter"/>
</dbReference>
<dbReference type="PANTHER" id="PTHR42850:SF2">
    <property type="entry name" value="BLL5683 PROTEIN"/>
    <property type="match status" value="1"/>
</dbReference>
<dbReference type="STRING" id="1267564.SAMN05192561_12029"/>
<evidence type="ECO:0000259" key="2">
    <source>
        <dbReference type="Pfam" id="PF12850"/>
    </source>
</evidence>
<comment type="similarity">
    <text evidence="1">Belongs to the metallophosphoesterase superfamily. YfcE family.</text>
</comment>
<dbReference type="SUPFAM" id="SSF56300">
    <property type="entry name" value="Metallo-dependent phosphatases"/>
    <property type="match status" value="1"/>
</dbReference>
<dbReference type="PANTHER" id="PTHR42850">
    <property type="entry name" value="METALLOPHOSPHOESTERASE"/>
    <property type="match status" value="1"/>
</dbReference>
<dbReference type="GO" id="GO:0016791">
    <property type="term" value="F:phosphatase activity"/>
    <property type="evidence" value="ECO:0007669"/>
    <property type="project" value="TreeGrafter"/>
</dbReference>
<dbReference type="NCBIfam" id="TIGR00040">
    <property type="entry name" value="yfcE"/>
    <property type="match status" value="1"/>
</dbReference>
<gene>
    <name evidence="3" type="ORF">SAMN05192561_12029</name>
</gene>
<dbReference type="InterPro" id="IPR000979">
    <property type="entry name" value="Phosphodiesterase_MJ0936/Vps29"/>
</dbReference>
<dbReference type="Proteomes" id="UP000199215">
    <property type="component" value="Unassembled WGS sequence"/>
</dbReference>
<name>A0A1H6JR51_9EURY</name>
<organism evidence="3 4">
    <name type="scientific">Halopenitus malekzadehii</name>
    <dbReference type="NCBI Taxonomy" id="1267564"/>
    <lineage>
        <taxon>Archaea</taxon>
        <taxon>Methanobacteriati</taxon>
        <taxon>Methanobacteriota</taxon>
        <taxon>Stenosarchaea group</taxon>
        <taxon>Halobacteria</taxon>
        <taxon>Halobacteriales</taxon>
        <taxon>Haloferacaceae</taxon>
        <taxon>Halopenitus</taxon>
    </lineage>
</organism>
<dbReference type="PIRSF" id="PIRSF000883">
    <property type="entry name" value="Pesterase_MJ0912"/>
    <property type="match status" value="1"/>
</dbReference>
<dbReference type="InterPro" id="IPR029052">
    <property type="entry name" value="Metallo-depent_PP-like"/>
</dbReference>
<sequence length="233" mass="25827">MRVGLIADVHANLPALEAVWSDMPAVDRVVCAGDVVGYNPWPAECLERVREIADAIVIGNHDRTVDRPHEYAANRMAEAGLEHAKRELTDAQREWLADRPRSVTIADGDLLVVHDHPTIRDKYVYPSEFPSLGRYLTEHRGLVLGHTHVQHADVVDGRRIVNPGSVGQPRDGDPRAAYAVLELDQSDPGTGRSDLNPPTVDLHRVAYDVDRVVDRIADVGLPDRTGERLRKGE</sequence>
<evidence type="ECO:0000313" key="4">
    <source>
        <dbReference type="Proteomes" id="UP000199215"/>
    </source>
</evidence>
<accession>A0A1H6JR51</accession>
<evidence type="ECO:0000313" key="3">
    <source>
        <dbReference type="EMBL" id="SEH64954.1"/>
    </source>
</evidence>
<dbReference type="InterPro" id="IPR011152">
    <property type="entry name" value="Pesterase_MJ0912"/>
</dbReference>
<reference evidence="3 4" key="1">
    <citation type="submission" date="2016-10" db="EMBL/GenBank/DDBJ databases">
        <authorList>
            <person name="de Groot N.N."/>
        </authorList>
    </citation>
    <scope>NUCLEOTIDE SEQUENCE [LARGE SCALE GENOMIC DNA]</scope>
    <source>
        <strain evidence="3 4">IBRC-M10418</strain>
    </source>
</reference>
<dbReference type="RefSeq" id="WP_092817872.1">
    <property type="nucleotide sequence ID" value="NZ_FNWU01000020.1"/>
</dbReference>
<keyword evidence="1" id="KW-0479">Metal-binding</keyword>
<evidence type="ECO:0000256" key="1">
    <source>
        <dbReference type="RuleBase" id="RU362039"/>
    </source>
</evidence>
<proteinExistence type="inferred from homology"/>
<dbReference type="Pfam" id="PF12850">
    <property type="entry name" value="Metallophos_2"/>
    <property type="match status" value="1"/>
</dbReference>
<dbReference type="OrthoDB" id="9937at2157"/>
<dbReference type="AlphaFoldDB" id="A0A1H6JR51"/>
<dbReference type="GO" id="GO:0046872">
    <property type="term" value="F:metal ion binding"/>
    <property type="evidence" value="ECO:0007669"/>
    <property type="project" value="UniProtKB-KW"/>
</dbReference>
<dbReference type="InterPro" id="IPR024654">
    <property type="entry name" value="Calcineurin-like_PHP_lpxH"/>
</dbReference>
<keyword evidence="4" id="KW-1185">Reference proteome</keyword>
<dbReference type="EC" id="3.1.4.-" evidence="1"/>
<dbReference type="EMBL" id="FNWU01000020">
    <property type="protein sequence ID" value="SEH64954.1"/>
    <property type="molecule type" value="Genomic_DNA"/>
</dbReference>
<feature type="domain" description="Calcineurin-like phosphoesterase" evidence="2">
    <location>
        <begin position="1"/>
        <end position="185"/>
    </location>
</feature>
<comment type="cofactor">
    <cofactor evidence="1">
        <name>a divalent metal cation</name>
        <dbReference type="ChEBI" id="CHEBI:60240"/>
    </cofactor>
</comment>